<evidence type="ECO:0000256" key="3">
    <source>
        <dbReference type="ARBA" id="ARBA00022448"/>
    </source>
</evidence>
<sequence length="346" mass="38350">MLTAEASPGKVLAVSALESSAMEEPSAASPPTPSLRVDLARLRRTSKNPKIFHIPRLVCLVCFFLSLMFTHGAGNYIFQLFDSFAGNIPLLVIGLFECLGISYIYGIKKFATDVELMCGSRPSLYWLVCWKVVSPLLMVTILAASLIKMAVEGSTYLAGFGHGRECKLQWPSWAWASRHLVILPLMWIPLVPIANALGFRLLAEEEAAWFPEKELRSAQDITPQRFTALERALLCLSVSTESLKASMAFVRRRGPACEDPASQNSPASTRTGLQEVPEEPVRQVQQIVGRRRRRRGRTKPGDTPPHSSLKDGHLKGDGGKPLPRGRSEDRAAKRKDKVEKNNRNSM</sequence>
<accession>A0A3R7P4F5</accession>
<keyword evidence="6 9" id="KW-1133">Transmembrane helix</keyword>
<dbReference type="AlphaFoldDB" id="A0A3R7P4F5"/>
<keyword evidence="7 9" id="KW-0472">Membrane</keyword>
<reference evidence="10 11" key="1">
    <citation type="submission" date="2018-04" db="EMBL/GenBank/DDBJ databases">
        <authorList>
            <person name="Zhang X."/>
            <person name="Yuan J."/>
            <person name="Li F."/>
            <person name="Xiang J."/>
        </authorList>
    </citation>
    <scope>NUCLEOTIDE SEQUENCE [LARGE SCALE GENOMIC DNA]</scope>
    <source>
        <tissue evidence="10">Muscle</tissue>
    </source>
</reference>
<feature type="compositionally biased region" description="Basic and acidic residues" evidence="8">
    <location>
        <begin position="308"/>
        <end position="318"/>
    </location>
</feature>
<name>A0A3R7P4F5_PENVA</name>
<evidence type="ECO:0000256" key="2">
    <source>
        <dbReference type="ARBA" id="ARBA00006459"/>
    </source>
</evidence>
<evidence type="ECO:0000256" key="7">
    <source>
        <dbReference type="ARBA" id="ARBA00023136"/>
    </source>
</evidence>
<gene>
    <name evidence="10" type="ORF">C7M84_006341</name>
</gene>
<dbReference type="InterPro" id="IPR000175">
    <property type="entry name" value="Na/ntran_symport"/>
</dbReference>
<feature type="transmembrane region" description="Helical" evidence="9">
    <location>
        <begin position="84"/>
        <end position="104"/>
    </location>
</feature>
<dbReference type="PROSITE" id="PS50267">
    <property type="entry name" value="NA_NEUROTRAN_SYMP_3"/>
    <property type="match status" value="1"/>
</dbReference>
<feature type="transmembrane region" description="Helical" evidence="9">
    <location>
        <begin position="57"/>
        <end position="78"/>
    </location>
</feature>
<evidence type="ECO:0000256" key="8">
    <source>
        <dbReference type="SAM" id="MobiDB-lite"/>
    </source>
</evidence>
<keyword evidence="5" id="KW-0769">Symport</keyword>
<dbReference type="OrthoDB" id="6581954at2759"/>
<feature type="compositionally biased region" description="Basic residues" evidence="8">
    <location>
        <begin position="289"/>
        <end position="298"/>
    </location>
</feature>
<dbReference type="GO" id="GO:0035725">
    <property type="term" value="P:sodium ion transmembrane transport"/>
    <property type="evidence" value="ECO:0007669"/>
    <property type="project" value="TreeGrafter"/>
</dbReference>
<dbReference type="Pfam" id="PF00209">
    <property type="entry name" value="SNF"/>
    <property type="match status" value="1"/>
</dbReference>
<keyword evidence="11" id="KW-1185">Reference proteome</keyword>
<evidence type="ECO:0000256" key="1">
    <source>
        <dbReference type="ARBA" id="ARBA00004141"/>
    </source>
</evidence>
<feature type="transmembrane region" description="Helical" evidence="9">
    <location>
        <begin position="180"/>
        <end position="203"/>
    </location>
</feature>
<dbReference type="SUPFAM" id="SSF161070">
    <property type="entry name" value="SNF-like"/>
    <property type="match status" value="1"/>
</dbReference>
<evidence type="ECO:0000256" key="5">
    <source>
        <dbReference type="ARBA" id="ARBA00022847"/>
    </source>
</evidence>
<dbReference type="PANTHER" id="PTHR11616">
    <property type="entry name" value="SODIUM/CHLORIDE DEPENDENT TRANSPORTER"/>
    <property type="match status" value="1"/>
</dbReference>
<evidence type="ECO:0000256" key="6">
    <source>
        <dbReference type="ARBA" id="ARBA00022989"/>
    </source>
</evidence>
<organism evidence="10 11">
    <name type="scientific">Penaeus vannamei</name>
    <name type="common">Whiteleg shrimp</name>
    <name type="synonym">Litopenaeus vannamei</name>
    <dbReference type="NCBI Taxonomy" id="6689"/>
    <lineage>
        <taxon>Eukaryota</taxon>
        <taxon>Metazoa</taxon>
        <taxon>Ecdysozoa</taxon>
        <taxon>Arthropoda</taxon>
        <taxon>Crustacea</taxon>
        <taxon>Multicrustacea</taxon>
        <taxon>Malacostraca</taxon>
        <taxon>Eumalacostraca</taxon>
        <taxon>Eucarida</taxon>
        <taxon>Decapoda</taxon>
        <taxon>Dendrobranchiata</taxon>
        <taxon>Penaeoidea</taxon>
        <taxon>Penaeidae</taxon>
        <taxon>Penaeus</taxon>
    </lineage>
</organism>
<dbReference type="InterPro" id="IPR037272">
    <property type="entry name" value="SNS_sf"/>
</dbReference>
<comment type="similarity">
    <text evidence="2">Belongs to the sodium:neurotransmitter symporter (SNF) (TC 2.A.22) family.</text>
</comment>
<comment type="caution">
    <text evidence="10">The sequence shown here is derived from an EMBL/GenBank/DDBJ whole genome shotgun (WGS) entry which is preliminary data.</text>
</comment>
<reference evidence="10 11" key="2">
    <citation type="submission" date="2019-01" db="EMBL/GenBank/DDBJ databases">
        <title>The decoding of complex shrimp genome reveals the adaptation for benthos swimmer, frequently molting mechanism and breeding impact on genome.</title>
        <authorList>
            <person name="Sun Y."/>
            <person name="Gao Y."/>
            <person name="Yu Y."/>
        </authorList>
    </citation>
    <scope>NUCLEOTIDE SEQUENCE [LARGE SCALE GENOMIC DNA]</scope>
    <source>
        <tissue evidence="10">Muscle</tissue>
    </source>
</reference>
<keyword evidence="3" id="KW-0813">Transport</keyword>
<protein>
    <submittedName>
        <fullName evidence="10">Uncharacterized protein</fullName>
    </submittedName>
</protein>
<comment type="subcellular location">
    <subcellularLocation>
        <location evidence="1">Membrane</location>
        <topology evidence="1">Multi-pass membrane protein</topology>
    </subcellularLocation>
</comment>
<proteinExistence type="inferred from homology"/>
<feature type="transmembrane region" description="Helical" evidence="9">
    <location>
        <begin position="124"/>
        <end position="147"/>
    </location>
</feature>
<dbReference type="GO" id="GO:0006865">
    <property type="term" value="P:amino acid transport"/>
    <property type="evidence" value="ECO:0007669"/>
    <property type="project" value="TreeGrafter"/>
</dbReference>
<evidence type="ECO:0000256" key="4">
    <source>
        <dbReference type="ARBA" id="ARBA00022692"/>
    </source>
</evidence>
<feature type="compositionally biased region" description="Polar residues" evidence="8">
    <location>
        <begin position="261"/>
        <end position="272"/>
    </location>
</feature>
<evidence type="ECO:0000313" key="10">
    <source>
        <dbReference type="EMBL" id="ROT75145.1"/>
    </source>
</evidence>
<dbReference type="EMBL" id="QCYY01001808">
    <property type="protein sequence ID" value="ROT75145.1"/>
    <property type="molecule type" value="Genomic_DNA"/>
</dbReference>
<dbReference type="Proteomes" id="UP000283509">
    <property type="component" value="Unassembled WGS sequence"/>
</dbReference>
<feature type="compositionally biased region" description="Basic and acidic residues" evidence="8">
    <location>
        <begin position="325"/>
        <end position="346"/>
    </location>
</feature>
<dbReference type="PANTHER" id="PTHR11616:SF182">
    <property type="entry name" value="TRANSPORTER"/>
    <property type="match status" value="1"/>
</dbReference>
<evidence type="ECO:0000313" key="11">
    <source>
        <dbReference type="Proteomes" id="UP000283509"/>
    </source>
</evidence>
<dbReference type="GO" id="GO:0015293">
    <property type="term" value="F:symporter activity"/>
    <property type="evidence" value="ECO:0007669"/>
    <property type="project" value="UniProtKB-KW"/>
</dbReference>
<keyword evidence="4 9" id="KW-0812">Transmembrane</keyword>
<evidence type="ECO:0000256" key="9">
    <source>
        <dbReference type="SAM" id="Phobius"/>
    </source>
</evidence>
<feature type="region of interest" description="Disordered" evidence="8">
    <location>
        <begin position="255"/>
        <end position="346"/>
    </location>
</feature>
<dbReference type="GO" id="GO:0005886">
    <property type="term" value="C:plasma membrane"/>
    <property type="evidence" value="ECO:0007669"/>
    <property type="project" value="TreeGrafter"/>
</dbReference>